<keyword evidence="3 6" id="KW-0378">Hydrolase</keyword>
<reference evidence="6 7" key="1">
    <citation type="submission" date="2018-03" db="EMBL/GenBank/DDBJ databases">
        <authorList>
            <person name="Keele B.F."/>
        </authorList>
    </citation>
    <scope>NUCLEOTIDE SEQUENCE [LARGE SCALE GENOMIC DNA]</scope>
    <source>
        <strain evidence="6 7">CECT 8599</strain>
    </source>
</reference>
<dbReference type="PANTHER" id="PTHR47359:SF3">
    <property type="entry name" value="NLP_P60 DOMAIN-CONTAINING PROTEIN-RELATED"/>
    <property type="match status" value="1"/>
</dbReference>
<dbReference type="InterPro" id="IPR038765">
    <property type="entry name" value="Papain-like_cys_pep_sf"/>
</dbReference>
<comment type="similarity">
    <text evidence="1">Belongs to the peptidase C40 family.</text>
</comment>
<dbReference type="EMBL" id="OMOR01000001">
    <property type="protein sequence ID" value="SPH23017.1"/>
    <property type="molecule type" value="Genomic_DNA"/>
</dbReference>
<evidence type="ECO:0000256" key="4">
    <source>
        <dbReference type="ARBA" id="ARBA00022807"/>
    </source>
</evidence>
<evidence type="ECO:0000313" key="6">
    <source>
        <dbReference type="EMBL" id="SPH23017.1"/>
    </source>
</evidence>
<dbReference type="SUPFAM" id="SSF54001">
    <property type="entry name" value="Cysteine proteinases"/>
    <property type="match status" value="1"/>
</dbReference>
<dbReference type="InterPro" id="IPR051794">
    <property type="entry name" value="PG_Endopeptidase_C40"/>
</dbReference>
<dbReference type="InterPro" id="IPR041382">
    <property type="entry name" value="SH3_16"/>
</dbReference>
<dbReference type="OrthoDB" id="9813368at2"/>
<dbReference type="Pfam" id="PF18348">
    <property type="entry name" value="SH3_16"/>
    <property type="match status" value="1"/>
</dbReference>
<sequence length="260" mass="28186">MTDDRSVPNPEWVVEDRPTQVCVPITDVLRRPDGPRDRQALMGDHATVLGVQGAHSYIRLRKDGYIGFIASSALKSPKACTHRVSALATHCYTKADMKSPDLMSLSHNSAVSGTETGTGFLETEFGFIPQQHLSPSDVKMTDPVAVATLYLGTPYLWGGNSRLGIDCSGLVQAALLACGQDCPGDSDQQEGTLGRKLSFGETPRRGDLLFWKGHVAWVANDQDILHANAHHMAVAFENIEAAKRRIAENGDGPVTSHIRL</sequence>
<dbReference type="GO" id="GO:0008234">
    <property type="term" value="F:cysteine-type peptidase activity"/>
    <property type="evidence" value="ECO:0007669"/>
    <property type="project" value="UniProtKB-KW"/>
</dbReference>
<name>A0A2R8BIW7_9RHOB</name>
<accession>A0A2R8BIW7</accession>
<protein>
    <submittedName>
        <fullName evidence="6">Dipeptidyl-peptidase 6</fullName>
        <ecNumber evidence="6">3.4.22.-</ecNumber>
    </submittedName>
</protein>
<evidence type="ECO:0000259" key="5">
    <source>
        <dbReference type="PROSITE" id="PS51935"/>
    </source>
</evidence>
<dbReference type="AlphaFoldDB" id="A0A2R8BIW7"/>
<dbReference type="RefSeq" id="WP_108829901.1">
    <property type="nucleotide sequence ID" value="NZ_OMOR01000001.1"/>
</dbReference>
<gene>
    <name evidence="6" type="ORF">ASD8599_03764</name>
</gene>
<keyword evidence="7" id="KW-1185">Reference proteome</keyword>
<evidence type="ECO:0000313" key="7">
    <source>
        <dbReference type="Proteomes" id="UP000244880"/>
    </source>
</evidence>
<evidence type="ECO:0000256" key="2">
    <source>
        <dbReference type="ARBA" id="ARBA00022670"/>
    </source>
</evidence>
<organism evidence="6 7">
    <name type="scientific">Ascidiaceihabitans donghaensis</name>
    <dbReference type="NCBI Taxonomy" id="1510460"/>
    <lineage>
        <taxon>Bacteria</taxon>
        <taxon>Pseudomonadati</taxon>
        <taxon>Pseudomonadota</taxon>
        <taxon>Alphaproteobacteria</taxon>
        <taxon>Rhodobacterales</taxon>
        <taxon>Paracoccaceae</taxon>
        <taxon>Ascidiaceihabitans</taxon>
    </lineage>
</organism>
<dbReference type="GO" id="GO:0006508">
    <property type="term" value="P:proteolysis"/>
    <property type="evidence" value="ECO:0007669"/>
    <property type="project" value="UniProtKB-KW"/>
</dbReference>
<dbReference type="PROSITE" id="PS51935">
    <property type="entry name" value="NLPC_P60"/>
    <property type="match status" value="1"/>
</dbReference>
<evidence type="ECO:0000256" key="3">
    <source>
        <dbReference type="ARBA" id="ARBA00022801"/>
    </source>
</evidence>
<dbReference type="Gene3D" id="3.90.1720.10">
    <property type="entry name" value="endopeptidase domain like (from Nostoc punctiforme)"/>
    <property type="match status" value="1"/>
</dbReference>
<dbReference type="Pfam" id="PF00877">
    <property type="entry name" value="NLPC_P60"/>
    <property type="match status" value="1"/>
</dbReference>
<dbReference type="Proteomes" id="UP000244880">
    <property type="component" value="Unassembled WGS sequence"/>
</dbReference>
<proteinExistence type="inferred from homology"/>
<evidence type="ECO:0000256" key="1">
    <source>
        <dbReference type="ARBA" id="ARBA00007074"/>
    </source>
</evidence>
<keyword evidence="4" id="KW-0788">Thiol protease</keyword>
<feature type="domain" description="NlpC/P60" evidence="5">
    <location>
        <begin position="137"/>
        <end position="260"/>
    </location>
</feature>
<dbReference type="PANTHER" id="PTHR47359">
    <property type="entry name" value="PEPTIDOGLYCAN DL-ENDOPEPTIDASE CWLO"/>
    <property type="match status" value="1"/>
</dbReference>
<dbReference type="InterPro" id="IPR000064">
    <property type="entry name" value="NLP_P60_dom"/>
</dbReference>
<keyword evidence="2" id="KW-0645">Protease</keyword>
<dbReference type="EC" id="3.4.22.-" evidence="6"/>